<keyword evidence="2" id="KW-1185">Reference proteome</keyword>
<protein>
    <submittedName>
        <fullName evidence="1">Uncharacterized protein</fullName>
    </submittedName>
</protein>
<dbReference type="AlphaFoldDB" id="A0A2S6N5R5"/>
<dbReference type="RefSeq" id="WP_104520642.1">
    <property type="nucleotide sequence ID" value="NZ_NHRY01000219.1"/>
</dbReference>
<sequence>MHATDSAPRRNLFGRLAGAFTVGMIGLTSAHAEADTAQADNTDWPGKLTGRHRQLVDAYGINAGFPLAYALTFLQTNPAPGSATSVVVLRHMGFPIALNSEIWAKYKVGEAFHIVDPETKAPAMKNPFLNPKPGVLIVDDMAIDRLLGKGAVFGACHMALVFMSKMLAGNAGLSADEAAKEWTANLVPGVSLIPSGTWGVNRAQEAGCTYCAGG</sequence>
<evidence type="ECO:0000313" key="1">
    <source>
        <dbReference type="EMBL" id="PPQ29942.1"/>
    </source>
</evidence>
<accession>A0A2S6N5R5</accession>
<organism evidence="1 2">
    <name type="scientific">Rhodopila globiformis</name>
    <name type="common">Rhodopseudomonas globiformis</name>
    <dbReference type="NCBI Taxonomy" id="1071"/>
    <lineage>
        <taxon>Bacteria</taxon>
        <taxon>Pseudomonadati</taxon>
        <taxon>Pseudomonadota</taxon>
        <taxon>Alphaproteobacteria</taxon>
        <taxon>Acetobacterales</taxon>
        <taxon>Acetobacteraceae</taxon>
        <taxon>Rhodopila</taxon>
    </lineage>
</organism>
<comment type="caution">
    <text evidence="1">The sequence shown here is derived from an EMBL/GenBank/DDBJ whole genome shotgun (WGS) entry which is preliminary data.</text>
</comment>
<gene>
    <name evidence="1" type="ORF">CCS01_20290</name>
</gene>
<evidence type="ECO:0000313" key="2">
    <source>
        <dbReference type="Proteomes" id="UP000239724"/>
    </source>
</evidence>
<name>A0A2S6N5R5_RHOGL</name>
<proteinExistence type="predicted"/>
<dbReference type="OrthoDB" id="189170at2"/>
<dbReference type="Proteomes" id="UP000239724">
    <property type="component" value="Unassembled WGS sequence"/>
</dbReference>
<dbReference type="EMBL" id="NHRY01000219">
    <property type="protein sequence ID" value="PPQ29942.1"/>
    <property type="molecule type" value="Genomic_DNA"/>
</dbReference>
<reference evidence="1 2" key="1">
    <citation type="journal article" date="2018" name="Arch. Microbiol.">
        <title>New insights into the metabolic potential of the phototrophic purple bacterium Rhodopila globiformis DSM 161(T) from its draft genome sequence and evidence for a vanadium-dependent nitrogenase.</title>
        <authorList>
            <person name="Imhoff J.F."/>
            <person name="Rahn T."/>
            <person name="Kunzel S."/>
            <person name="Neulinger S.C."/>
        </authorList>
    </citation>
    <scope>NUCLEOTIDE SEQUENCE [LARGE SCALE GENOMIC DNA]</scope>
    <source>
        <strain evidence="1 2">DSM 161</strain>
    </source>
</reference>